<comment type="cofactor">
    <cofactor evidence="6">
        <name>thiamine diphosphate</name>
        <dbReference type="ChEBI" id="CHEBI:58937"/>
    </cofactor>
    <text evidence="6">Binds 1 thiamine pyrophosphate per subunit.</text>
</comment>
<keyword evidence="6" id="KW-0474">Menaquinone biosynthesis</keyword>
<dbReference type="Proteomes" id="UP000682802">
    <property type="component" value="Chromosome 1"/>
</dbReference>
<dbReference type="InterPro" id="IPR004433">
    <property type="entry name" value="MenaQ_synth_MenD"/>
</dbReference>
<feature type="domain" description="Thiamine pyrophosphate enzyme N-terminal TPP-binding" evidence="7">
    <location>
        <begin position="15"/>
        <end position="123"/>
    </location>
</feature>
<comment type="pathway">
    <text evidence="6">Quinol/quinone metabolism; 1,4-dihydroxy-2-naphthoate biosynthesis; 1,4-dihydroxy-2-naphthoate from chorismate: step 2/7.</text>
</comment>
<dbReference type="EC" id="2.2.1.9" evidence="6"/>
<evidence type="ECO:0000256" key="3">
    <source>
        <dbReference type="ARBA" id="ARBA00022842"/>
    </source>
</evidence>
<dbReference type="PIRSF" id="PIRSF004983">
    <property type="entry name" value="MenD"/>
    <property type="match status" value="1"/>
</dbReference>
<dbReference type="PANTHER" id="PTHR42916:SF1">
    <property type="entry name" value="PROTEIN PHYLLO, CHLOROPLASTIC"/>
    <property type="match status" value="1"/>
</dbReference>
<dbReference type="Pfam" id="PF16582">
    <property type="entry name" value="TPP_enzyme_M_2"/>
    <property type="match status" value="1"/>
</dbReference>
<organism evidence="9 10">
    <name type="scientific">Flammeovirga kamogawensis</name>
    <dbReference type="NCBI Taxonomy" id="373891"/>
    <lineage>
        <taxon>Bacteria</taxon>
        <taxon>Pseudomonadati</taxon>
        <taxon>Bacteroidota</taxon>
        <taxon>Cytophagia</taxon>
        <taxon>Cytophagales</taxon>
        <taxon>Flammeovirgaceae</taxon>
        <taxon>Flammeovirga</taxon>
    </lineage>
</organism>
<dbReference type="SUPFAM" id="SSF52518">
    <property type="entry name" value="Thiamin diphosphate-binding fold (THDP-binding)"/>
    <property type="match status" value="2"/>
</dbReference>
<dbReference type="HAMAP" id="MF_01659">
    <property type="entry name" value="MenD"/>
    <property type="match status" value="1"/>
</dbReference>
<evidence type="ECO:0000256" key="5">
    <source>
        <dbReference type="ARBA" id="ARBA00023211"/>
    </source>
</evidence>
<comment type="function">
    <text evidence="6">Catalyzes the thiamine diphosphate-dependent decarboxylation of 2-oxoglutarate and the subsequent addition of the resulting succinic semialdehyde-thiamine pyrophosphate anion to isochorismate to yield 2-succinyl-5-enolpyruvyl-6-hydroxy-3-cyclohexene-1-carboxylate (SEPHCHC).</text>
</comment>
<keyword evidence="2 6" id="KW-0479">Metal-binding</keyword>
<comment type="cofactor">
    <cofactor evidence="6">
        <name>Mg(2+)</name>
        <dbReference type="ChEBI" id="CHEBI:18420"/>
    </cofactor>
    <cofactor evidence="6">
        <name>Mn(2+)</name>
        <dbReference type="ChEBI" id="CHEBI:29035"/>
    </cofactor>
</comment>
<dbReference type="Gene3D" id="3.40.50.970">
    <property type="match status" value="2"/>
</dbReference>
<comment type="pathway">
    <text evidence="6">Quinol/quinone metabolism; menaquinone biosynthesis.</text>
</comment>
<protein>
    <recommendedName>
        <fullName evidence="6">2-succinyl-5-enolpyruvyl-6-hydroxy-3-cyclohexene-1-carboxylate synthase</fullName>
        <shortName evidence="6">SEPHCHC synthase</shortName>
        <ecNumber evidence="6">2.2.1.9</ecNumber>
    </recommendedName>
    <alternativeName>
        <fullName evidence="6">Menaquinone biosynthesis protein MenD</fullName>
    </alternativeName>
</protein>
<dbReference type="InterPro" id="IPR012001">
    <property type="entry name" value="Thiamin_PyroP_enz_TPP-bd_dom"/>
</dbReference>
<comment type="catalytic activity">
    <reaction evidence="6">
        <text>isochorismate + 2-oxoglutarate + H(+) = 5-enolpyruvoyl-6-hydroxy-2-succinyl-cyclohex-3-ene-1-carboxylate + CO2</text>
        <dbReference type="Rhea" id="RHEA:25593"/>
        <dbReference type="ChEBI" id="CHEBI:15378"/>
        <dbReference type="ChEBI" id="CHEBI:16526"/>
        <dbReference type="ChEBI" id="CHEBI:16810"/>
        <dbReference type="ChEBI" id="CHEBI:29780"/>
        <dbReference type="ChEBI" id="CHEBI:58818"/>
        <dbReference type="EC" id="2.2.1.9"/>
    </reaction>
</comment>
<dbReference type="InterPro" id="IPR032264">
    <property type="entry name" value="MenD_middle"/>
</dbReference>
<comment type="similarity">
    <text evidence="6">Belongs to the TPP enzyme family. MenD subfamily.</text>
</comment>
<dbReference type="InterPro" id="IPR029061">
    <property type="entry name" value="THDP-binding"/>
</dbReference>
<accession>A0ABX8GYE2</accession>
<dbReference type="EMBL" id="CP076128">
    <property type="protein sequence ID" value="QWG08357.1"/>
    <property type="molecule type" value="Genomic_DNA"/>
</dbReference>
<feature type="domain" description="Menaquinone biosynthesis protein MenD middle" evidence="8">
    <location>
        <begin position="221"/>
        <end position="394"/>
    </location>
</feature>
<keyword evidence="10" id="KW-1185">Reference proteome</keyword>
<dbReference type="CDD" id="cd02009">
    <property type="entry name" value="TPP_SHCHC_synthase"/>
    <property type="match status" value="1"/>
</dbReference>
<keyword evidence="1 6" id="KW-0808">Transferase</keyword>
<reference evidence="9 10" key="1">
    <citation type="submission" date="2021-05" db="EMBL/GenBank/DDBJ databases">
        <title>Comparative genomic studies on the polysaccharide-degrading batcterial strains of the Flammeovirga genus.</title>
        <authorList>
            <person name="Zewei F."/>
            <person name="Zheng Z."/>
            <person name="Yu L."/>
            <person name="Ruyue G."/>
            <person name="Yanhong M."/>
            <person name="Yuanyuan C."/>
            <person name="Jingyan G."/>
            <person name="Wenjun H."/>
        </authorList>
    </citation>
    <scope>NUCLEOTIDE SEQUENCE [LARGE SCALE GENOMIC DNA]</scope>
    <source>
        <strain evidence="9 10">YS10</strain>
    </source>
</reference>
<keyword evidence="5 6" id="KW-0464">Manganese</keyword>
<evidence type="ECO:0000256" key="1">
    <source>
        <dbReference type="ARBA" id="ARBA00022679"/>
    </source>
</evidence>
<evidence type="ECO:0000256" key="4">
    <source>
        <dbReference type="ARBA" id="ARBA00023052"/>
    </source>
</evidence>
<dbReference type="Pfam" id="PF02776">
    <property type="entry name" value="TPP_enzyme_N"/>
    <property type="match status" value="1"/>
</dbReference>
<proteinExistence type="inferred from homology"/>
<evidence type="ECO:0000313" key="9">
    <source>
        <dbReference type="EMBL" id="QWG08357.1"/>
    </source>
</evidence>
<dbReference type="Gene3D" id="3.40.50.1220">
    <property type="entry name" value="TPP-binding domain"/>
    <property type="match status" value="1"/>
</dbReference>
<dbReference type="CDD" id="cd07037">
    <property type="entry name" value="TPP_PYR_MenD"/>
    <property type="match status" value="1"/>
</dbReference>
<dbReference type="NCBIfam" id="TIGR00173">
    <property type="entry name" value="menD"/>
    <property type="match status" value="1"/>
</dbReference>
<evidence type="ECO:0000256" key="6">
    <source>
        <dbReference type="HAMAP-Rule" id="MF_01659"/>
    </source>
</evidence>
<sequence>MSSHRKDLLIQVGNFVEQLYQMGVRQVVLSPGSRVAPLALAFVRHPHIQTRTISDERSAAFIAFGIAQQTNTPVVIACTSGTAALNYAPAVAEAFYQRVPLIVLTADRPTEWIDQWDGQTIRQQNIYGNHIKKSYQMPVDLGHDDAKWYRKRIGAEALQVALDYPQGPVQINWPLREPFYPEVDEKFDFSNENIGAVEVVSSEPYLDDETWEETLLPILNQHKKILIVAGQGQYQSSLAESLEELPFPVVSDIISNYGSVENAIIHQDVFLSPSKIEVLQPDVVITFGMSVISKNLKLFLRNNPPQEHWHIQQAGEVPDTFQSLTKIIRSTEDAFFDQFSGFELAHSTEYLEEWKEKDDVVKTNKIDFFELLSFSEFEVVNHLLRELPENSVLHLANSMSVRYANFIGLERSDVAVFANRGTSGIDGSTSTAIGHAISNPECVHFLLTGDLAFFYDRNAFWNNYLPPNLKVLLLNNHGGVIFSMIEGPTKQPELSEYFETEQKTSAKFLAEEFQCNHWELNSREEFYFTFESFLEPSEQTSILEVKTDKVISKNTFKAFKKEGVFKV</sequence>
<dbReference type="GO" id="GO:0070204">
    <property type="term" value="F:2-succinyl-5-enolpyruvyl-6-hydroxy-3-cyclohexene-1-carboxylic-acid synthase activity"/>
    <property type="evidence" value="ECO:0007669"/>
    <property type="project" value="UniProtKB-EC"/>
</dbReference>
<name>A0ABX8GYE2_9BACT</name>
<dbReference type="PANTHER" id="PTHR42916">
    <property type="entry name" value="2-SUCCINYL-5-ENOLPYRUVYL-6-HYDROXY-3-CYCLOHEXENE-1-CARBOXYLATE SYNTHASE"/>
    <property type="match status" value="1"/>
</dbReference>
<evidence type="ECO:0000259" key="7">
    <source>
        <dbReference type="Pfam" id="PF02776"/>
    </source>
</evidence>
<evidence type="ECO:0000256" key="2">
    <source>
        <dbReference type="ARBA" id="ARBA00022723"/>
    </source>
</evidence>
<evidence type="ECO:0000259" key="8">
    <source>
        <dbReference type="Pfam" id="PF16582"/>
    </source>
</evidence>
<dbReference type="RefSeq" id="WP_144072277.1">
    <property type="nucleotide sequence ID" value="NZ_CP076128.1"/>
</dbReference>
<gene>
    <name evidence="6 9" type="primary">menD</name>
    <name evidence="9" type="ORF">KM029_05325</name>
</gene>
<evidence type="ECO:0000313" key="10">
    <source>
        <dbReference type="Proteomes" id="UP000682802"/>
    </source>
</evidence>
<keyword evidence="3 6" id="KW-0460">Magnesium</keyword>
<comment type="subunit">
    <text evidence="6">Homodimer.</text>
</comment>
<keyword evidence="4 6" id="KW-0786">Thiamine pyrophosphate</keyword>